<dbReference type="PANTHER" id="PTHR42973:SF39">
    <property type="entry name" value="FAD-BINDING PCMH-TYPE DOMAIN-CONTAINING PROTEIN"/>
    <property type="match status" value="1"/>
</dbReference>
<name>L8HH93_ACACF</name>
<dbReference type="VEuPathDB" id="AmoebaDB:ACA1_171410"/>
<comment type="cofactor">
    <cofactor evidence="1">
        <name>FAD</name>
        <dbReference type="ChEBI" id="CHEBI:57692"/>
    </cofactor>
</comment>
<proteinExistence type="inferred from homology"/>
<evidence type="ECO:0000313" key="7">
    <source>
        <dbReference type="EMBL" id="ELR24567.1"/>
    </source>
</evidence>
<keyword evidence="8" id="KW-1185">Reference proteome</keyword>
<dbReference type="InterPro" id="IPR050416">
    <property type="entry name" value="FAD-linked_Oxidoreductase"/>
</dbReference>
<dbReference type="RefSeq" id="XP_004356467.1">
    <property type="nucleotide sequence ID" value="XM_004356414.1"/>
</dbReference>
<organism evidence="7 8">
    <name type="scientific">Acanthamoeba castellanii (strain ATCC 30010 / Neff)</name>
    <dbReference type="NCBI Taxonomy" id="1257118"/>
    <lineage>
        <taxon>Eukaryota</taxon>
        <taxon>Amoebozoa</taxon>
        <taxon>Discosea</taxon>
        <taxon>Longamoebia</taxon>
        <taxon>Centramoebida</taxon>
        <taxon>Acanthamoebidae</taxon>
        <taxon>Acanthamoeba</taxon>
    </lineage>
</organism>
<evidence type="ECO:0000256" key="1">
    <source>
        <dbReference type="ARBA" id="ARBA00001974"/>
    </source>
</evidence>
<dbReference type="PROSITE" id="PS00862">
    <property type="entry name" value="OX2_COVAL_FAD"/>
    <property type="match status" value="1"/>
</dbReference>
<dbReference type="SUPFAM" id="SSF56176">
    <property type="entry name" value="FAD-binding/transporter-associated domain-like"/>
    <property type="match status" value="1"/>
</dbReference>
<dbReference type="Gene3D" id="3.30.465.10">
    <property type="match status" value="1"/>
</dbReference>
<dbReference type="GeneID" id="14925588"/>
<reference evidence="7 8" key="1">
    <citation type="journal article" date="2013" name="Genome Biol.">
        <title>Genome of Acanthamoeba castellanii highlights extensive lateral gene transfer and early evolution of tyrosine kinase signaling.</title>
        <authorList>
            <person name="Clarke M."/>
            <person name="Lohan A.J."/>
            <person name="Liu B."/>
            <person name="Lagkouvardos I."/>
            <person name="Roy S."/>
            <person name="Zafar N."/>
            <person name="Bertelli C."/>
            <person name="Schilde C."/>
            <person name="Kianianmomeni A."/>
            <person name="Burglin T.R."/>
            <person name="Frech C."/>
            <person name="Turcotte B."/>
            <person name="Kopec K.O."/>
            <person name="Synnott J.M."/>
            <person name="Choo C."/>
            <person name="Paponov I."/>
            <person name="Finkler A."/>
            <person name="Soon Heng Tan C."/>
            <person name="Hutchins A.P."/>
            <person name="Weinmeier T."/>
            <person name="Rattei T."/>
            <person name="Chu J.S."/>
            <person name="Gimenez G."/>
            <person name="Irimia M."/>
            <person name="Rigden D.J."/>
            <person name="Fitzpatrick D.A."/>
            <person name="Lorenzo-Morales J."/>
            <person name="Bateman A."/>
            <person name="Chiu C.H."/>
            <person name="Tang P."/>
            <person name="Hegemann P."/>
            <person name="Fromm H."/>
            <person name="Raoult D."/>
            <person name="Greub G."/>
            <person name="Miranda-Saavedra D."/>
            <person name="Chen N."/>
            <person name="Nash P."/>
            <person name="Ginger M.L."/>
            <person name="Horn M."/>
            <person name="Schaap P."/>
            <person name="Caler L."/>
            <person name="Loftus B."/>
        </authorList>
    </citation>
    <scope>NUCLEOTIDE SEQUENCE [LARGE SCALE GENOMIC DNA]</scope>
    <source>
        <strain evidence="7 8">Neff</strain>
    </source>
</reference>
<evidence type="ECO:0000256" key="5">
    <source>
        <dbReference type="ARBA" id="ARBA00023002"/>
    </source>
</evidence>
<accession>L8HH93</accession>
<dbReference type="InterPro" id="IPR016169">
    <property type="entry name" value="FAD-bd_PCMH_sub2"/>
</dbReference>
<dbReference type="OMA" id="IAGMWPD"/>
<dbReference type="InterPro" id="IPR016166">
    <property type="entry name" value="FAD-bd_PCMH"/>
</dbReference>
<evidence type="ECO:0000256" key="2">
    <source>
        <dbReference type="ARBA" id="ARBA00005466"/>
    </source>
</evidence>
<dbReference type="OrthoDB" id="9983560at2759"/>
<dbReference type="InterPro" id="IPR006094">
    <property type="entry name" value="Oxid_FAD_bind_N"/>
</dbReference>
<comment type="similarity">
    <text evidence="2">Belongs to the oxygen-dependent FAD-linked oxidoreductase family.</text>
</comment>
<dbReference type="PANTHER" id="PTHR42973">
    <property type="entry name" value="BINDING OXIDOREDUCTASE, PUTATIVE (AFU_ORTHOLOGUE AFUA_1G17690)-RELATED"/>
    <property type="match status" value="1"/>
</dbReference>
<dbReference type="Proteomes" id="UP000011083">
    <property type="component" value="Unassembled WGS sequence"/>
</dbReference>
<evidence type="ECO:0000256" key="4">
    <source>
        <dbReference type="ARBA" id="ARBA00022827"/>
    </source>
</evidence>
<dbReference type="PROSITE" id="PS51387">
    <property type="entry name" value="FAD_PCMH"/>
    <property type="match status" value="1"/>
</dbReference>
<evidence type="ECO:0000256" key="3">
    <source>
        <dbReference type="ARBA" id="ARBA00022630"/>
    </source>
</evidence>
<keyword evidence="4" id="KW-0274">FAD</keyword>
<dbReference type="KEGG" id="acan:ACA1_171410"/>
<protein>
    <submittedName>
        <fullName evidence="7">FAD binding domain containing protein</fullName>
    </submittedName>
</protein>
<gene>
    <name evidence="7" type="ORF">ACA1_171410</name>
</gene>
<dbReference type="GO" id="GO:0071949">
    <property type="term" value="F:FAD binding"/>
    <property type="evidence" value="ECO:0007669"/>
    <property type="project" value="InterPro"/>
</dbReference>
<sequence>MTTDRPHDQLAASLVRGQLLYPEDPGYDRALSTWNLQATKRPEAVVSARGPGDIIATIKYAKAKGLEMTVKAGGHSMSSLCTGLVIDFSHMKGIRVDVENKTVRVEPGCLLRDLDAELSVHGLVVPGGVVSHTGVAGLALGGGWGYLGRCMGLTCDNILSVDIVTADGQLRTASKTANQDLFWAVRGAGPSFGVVTSFKFRCHPLPGPVYCGVMMYPWSRSPEVAQQWMNVVTSPDGFPDNLTLYLLNDTQPTGEKGATVFAVFNGPAEQGKQLLKPFIDLGPVATQEQELPFRLVQQGINDRFPPGRHYYQTGTFVKVSHPMEPLDVRD</sequence>
<dbReference type="Gene3D" id="3.40.462.20">
    <property type="match status" value="1"/>
</dbReference>
<dbReference type="EMBL" id="KB007811">
    <property type="protein sequence ID" value="ELR24567.1"/>
    <property type="molecule type" value="Genomic_DNA"/>
</dbReference>
<dbReference type="Gene3D" id="3.30.43.10">
    <property type="entry name" value="Uridine Diphospho-n-acetylenolpyruvylglucosamine Reductase, domain 2"/>
    <property type="match status" value="1"/>
</dbReference>
<dbReference type="InterPro" id="IPR006093">
    <property type="entry name" value="Oxy_OxRdtase_FAD_BS"/>
</dbReference>
<dbReference type="Pfam" id="PF01565">
    <property type="entry name" value="FAD_binding_4"/>
    <property type="match status" value="1"/>
</dbReference>
<dbReference type="InterPro" id="IPR036318">
    <property type="entry name" value="FAD-bd_PCMH-like_sf"/>
</dbReference>
<dbReference type="GO" id="GO:0016491">
    <property type="term" value="F:oxidoreductase activity"/>
    <property type="evidence" value="ECO:0007669"/>
    <property type="project" value="UniProtKB-KW"/>
</dbReference>
<dbReference type="STRING" id="1257118.L8HH93"/>
<feature type="domain" description="FAD-binding PCMH-type" evidence="6">
    <location>
        <begin position="38"/>
        <end position="205"/>
    </location>
</feature>
<evidence type="ECO:0000259" key="6">
    <source>
        <dbReference type="PROSITE" id="PS51387"/>
    </source>
</evidence>
<keyword evidence="5" id="KW-0560">Oxidoreductase</keyword>
<evidence type="ECO:0000313" key="8">
    <source>
        <dbReference type="Proteomes" id="UP000011083"/>
    </source>
</evidence>
<dbReference type="InterPro" id="IPR016167">
    <property type="entry name" value="FAD-bd_PCMH_sub1"/>
</dbReference>
<dbReference type="AlphaFoldDB" id="L8HH93"/>
<keyword evidence="3" id="KW-0285">Flavoprotein</keyword>